<sequence length="191" mass="19755">MQHRKVTRRGKTVIAIAGVAVGVLALLGVIEYALSGNNSAAQPNATATTTTSVVVETPDGALETTEPSADVKVQTGSFKQQRGMLTIEVNRVEEANGRVKLFVTATNASQARMTLPVVGIAVLDDLNRTYAASSSKWDGLVTQGTTESGIVVLDEKLGAGVKSLTLTFSSISGQFAPTGAAITISGIPLPK</sequence>
<keyword evidence="1" id="KW-1133">Transmembrane helix</keyword>
<reference evidence="3" key="1">
    <citation type="submission" date="2016-10" db="EMBL/GenBank/DDBJ databases">
        <authorList>
            <person name="Varghese N."/>
            <person name="Submissions S."/>
        </authorList>
    </citation>
    <scope>NUCLEOTIDE SEQUENCE [LARGE SCALE GENOMIC DNA]</scope>
    <source>
        <strain evidence="3">CGMCC 4.6609</strain>
    </source>
</reference>
<keyword evidence="1" id="KW-0472">Membrane</keyword>
<dbReference type="STRING" id="641025.SAMN05421507_106286"/>
<keyword evidence="3" id="KW-1185">Reference proteome</keyword>
<keyword evidence="1" id="KW-0812">Transmembrane</keyword>
<dbReference type="Proteomes" id="UP000199691">
    <property type="component" value="Unassembled WGS sequence"/>
</dbReference>
<gene>
    <name evidence="2" type="ORF">SAMN05421507_106286</name>
</gene>
<evidence type="ECO:0000256" key="1">
    <source>
        <dbReference type="SAM" id="Phobius"/>
    </source>
</evidence>
<proteinExistence type="predicted"/>
<dbReference type="OrthoDB" id="3683690at2"/>
<protein>
    <submittedName>
        <fullName evidence="2">Uncharacterized protein</fullName>
    </submittedName>
</protein>
<accession>A0A1H0REE4</accession>
<feature type="transmembrane region" description="Helical" evidence="1">
    <location>
        <begin position="12"/>
        <end position="34"/>
    </location>
</feature>
<dbReference type="RefSeq" id="WP_143022735.1">
    <property type="nucleotide sequence ID" value="NZ_FNIX01000006.1"/>
</dbReference>
<evidence type="ECO:0000313" key="2">
    <source>
        <dbReference type="EMBL" id="SDP27933.1"/>
    </source>
</evidence>
<name>A0A1H0REE4_9PSEU</name>
<dbReference type="AlphaFoldDB" id="A0A1H0REE4"/>
<organism evidence="2 3">
    <name type="scientific">Lentzea jiangxiensis</name>
    <dbReference type="NCBI Taxonomy" id="641025"/>
    <lineage>
        <taxon>Bacteria</taxon>
        <taxon>Bacillati</taxon>
        <taxon>Actinomycetota</taxon>
        <taxon>Actinomycetes</taxon>
        <taxon>Pseudonocardiales</taxon>
        <taxon>Pseudonocardiaceae</taxon>
        <taxon>Lentzea</taxon>
    </lineage>
</organism>
<dbReference type="EMBL" id="FNIX01000006">
    <property type="protein sequence ID" value="SDP27933.1"/>
    <property type="molecule type" value="Genomic_DNA"/>
</dbReference>
<evidence type="ECO:0000313" key="3">
    <source>
        <dbReference type="Proteomes" id="UP000199691"/>
    </source>
</evidence>